<keyword evidence="2" id="KW-0540">Nuclease</keyword>
<dbReference type="Gene3D" id="3.90.1570.10">
    <property type="entry name" value="tt1808, chain A"/>
    <property type="match status" value="1"/>
</dbReference>
<gene>
    <name evidence="2" type="ORF">G5C65_32665</name>
</gene>
<keyword evidence="3" id="KW-1185">Reference proteome</keyword>
<dbReference type="PANTHER" id="PTHR35400:SF3">
    <property type="entry name" value="SLL1072 PROTEIN"/>
    <property type="match status" value="1"/>
</dbReference>
<dbReference type="InterPro" id="IPR008538">
    <property type="entry name" value="Uma2"/>
</dbReference>
<evidence type="ECO:0000313" key="2">
    <source>
        <dbReference type="EMBL" id="NGO73012.1"/>
    </source>
</evidence>
<dbReference type="RefSeq" id="WP_165302684.1">
    <property type="nucleotide sequence ID" value="NZ_JAAKZZ010000596.1"/>
</dbReference>
<evidence type="ECO:0000259" key="1">
    <source>
        <dbReference type="Pfam" id="PF05685"/>
    </source>
</evidence>
<sequence>MGAVMAAEAPARATDEHWAFPPGEGWTFDQAQELDLPFDWELVDGMIVVRGQAKVWHSRVQRKLANALEDAQVEPYEVDLETCVVLDRYNARKPDMIVYDGTGMDLNDAPHVPVAAVVLAIEVVSPGSRVQDRDFKPVQYATAEIPYYWRVEQERDNQIAVHEYWLNTETRTYFPRPERPVHRRELITEHPFPVKIDLAALTSF</sequence>
<name>A0A6G4X798_9ACTN</name>
<dbReference type="GO" id="GO:0004519">
    <property type="term" value="F:endonuclease activity"/>
    <property type="evidence" value="ECO:0007669"/>
    <property type="project" value="UniProtKB-KW"/>
</dbReference>
<proteinExistence type="predicted"/>
<dbReference type="EMBL" id="JAAKZZ010000596">
    <property type="protein sequence ID" value="NGO73012.1"/>
    <property type="molecule type" value="Genomic_DNA"/>
</dbReference>
<dbReference type="SUPFAM" id="SSF52980">
    <property type="entry name" value="Restriction endonuclease-like"/>
    <property type="match status" value="1"/>
</dbReference>
<dbReference type="Proteomes" id="UP000477722">
    <property type="component" value="Unassembled WGS sequence"/>
</dbReference>
<keyword evidence="2" id="KW-0255">Endonuclease</keyword>
<dbReference type="InterPro" id="IPR012296">
    <property type="entry name" value="Nuclease_put_TT1808"/>
</dbReference>
<organism evidence="2 3">
    <name type="scientific">Streptomyces boncukensis</name>
    <dbReference type="NCBI Taxonomy" id="2711219"/>
    <lineage>
        <taxon>Bacteria</taxon>
        <taxon>Bacillati</taxon>
        <taxon>Actinomycetota</taxon>
        <taxon>Actinomycetes</taxon>
        <taxon>Kitasatosporales</taxon>
        <taxon>Streptomycetaceae</taxon>
        <taxon>Streptomyces</taxon>
    </lineage>
</organism>
<dbReference type="Pfam" id="PF05685">
    <property type="entry name" value="Uma2"/>
    <property type="match status" value="1"/>
</dbReference>
<dbReference type="InterPro" id="IPR011335">
    <property type="entry name" value="Restrct_endonuc-II-like"/>
</dbReference>
<reference evidence="2 3" key="1">
    <citation type="submission" date="2020-02" db="EMBL/GenBank/DDBJ databases">
        <title>Whole-genome analyses of novel actinobacteria.</title>
        <authorList>
            <person name="Sahin N."/>
            <person name="Tatar D."/>
        </authorList>
    </citation>
    <scope>NUCLEOTIDE SEQUENCE [LARGE SCALE GENOMIC DNA]</scope>
    <source>
        <strain evidence="2 3">SB3404</strain>
    </source>
</reference>
<dbReference type="AlphaFoldDB" id="A0A6G4X798"/>
<protein>
    <submittedName>
        <fullName evidence="2">Uma2 family endonuclease</fullName>
    </submittedName>
</protein>
<keyword evidence="2" id="KW-0378">Hydrolase</keyword>
<dbReference type="CDD" id="cd06260">
    <property type="entry name" value="DUF820-like"/>
    <property type="match status" value="1"/>
</dbReference>
<dbReference type="PANTHER" id="PTHR35400">
    <property type="entry name" value="SLR1083 PROTEIN"/>
    <property type="match status" value="1"/>
</dbReference>
<evidence type="ECO:0000313" key="3">
    <source>
        <dbReference type="Proteomes" id="UP000477722"/>
    </source>
</evidence>
<accession>A0A6G4X798</accession>
<feature type="domain" description="Putative restriction endonuclease" evidence="1">
    <location>
        <begin position="38"/>
        <end position="156"/>
    </location>
</feature>
<comment type="caution">
    <text evidence="2">The sequence shown here is derived from an EMBL/GenBank/DDBJ whole genome shotgun (WGS) entry which is preliminary data.</text>
</comment>